<dbReference type="CDD" id="cd01991">
    <property type="entry name" value="Asn_synthase_B_C"/>
    <property type="match status" value="1"/>
</dbReference>
<reference evidence="11 12" key="1">
    <citation type="submission" date="2016-02" db="EMBL/GenBank/DDBJ databases">
        <authorList>
            <person name="Wen L."/>
            <person name="He K."/>
            <person name="Yang H."/>
        </authorList>
    </citation>
    <scope>NUCLEOTIDE SEQUENCE [LARGE SCALE GENOMIC DNA]</scope>
    <source>
        <strain evidence="11 12">CV41</strain>
    </source>
</reference>
<evidence type="ECO:0000313" key="11">
    <source>
        <dbReference type="EMBL" id="KXU35039.1"/>
    </source>
</evidence>
<keyword evidence="6 8" id="KW-0315">Glutamine amidotransferase</keyword>
<dbReference type="PIRSF" id="PIRSF001589">
    <property type="entry name" value="Asn_synthetase_glu-h"/>
    <property type="match status" value="1"/>
</dbReference>
<dbReference type="GO" id="GO:0004066">
    <property type="term" value="F:asparagine synthase (glutamine-hydrolyzing) activity"/>
    <property type="evidence" value="ECO:0007669"/>
    <property type="project" value="UniProtKB-EC"/>
</dbReference>
<feature type="binding site" evidence="9">
    <location>
        <position position="302"/>
    </location>
    <ligand>
        <name>ATP</name>
        <dbReference type="ChEBI" id="CHEBI:30616"/>
    </ligand>
</feature>
<evidence type="ECO:0000256" key="4">
    <source>
        <dbReference type="ARBA" id="ARBA00022741"/>
    </source>
</evidence>
<dbReference type="EMBL" id="LSZP01000045">
    <property type="protein sequence ID" value="KXU35039.1"/>
    <property type="molecule type" value="Genomic_DNA"/>
</dbReference>
<comment type="catalytic activity">
    <reaction evidence="7">
        <text>L-aspartate + L-glutamine + ATP + H2O = L-asparagine + L-glutamate + AMP + diphosphate + H(+)</text>
        <dbReference type="Rhea" id="RHEA:12228"/>
        <dbReference type="ChEBI" id="CHEBI:15377"/>
        <dbReference type="ChEBI" id="CHEBI:15378"/>
        <dbReference type="ChEBI" id="CHEBI:29985"/>
        <dbReference type="ChEBI" id="CHEBI:29991"/>
        <dbReference type="ChEBI" id="CHEBI:30616"/>
        <dbReference type="ChEBI" id="CHEBI:33019"/>
        <dbReference type="ChEBI" id="CHEBI:58048"/>
        <dbReference type="ChEBI" id="CHEBI:58359"/>
        <dbReference type="ChEBI" id="CHEBI:456215"/>
        <dbReference type="EC" id="6.3.5.4"/>
    </reaction>
</comment>
<dbReference type="AlphaFoldDB" id="A0A139SKE2"/>
<keyword evidence="8" id="KW-0028">Amino-acid biosynthesis</keyword>
<protein>
    <recommendedName>
        <fullName evidence="3">asparagine synthase (glutamine-hydrolyzing)</fullName>
        <ecNumber evidence="3">6.3.5.4</ecNumber>
    </recommendedName>
</protein>
<evidence type="ECO:0000256" key="6">
    <source>
        <dbReference type="ARBA" id="ARBA00022962"/>
    </source>
</evidence>
<dbReference type="GO" id="GO:0005829">
    <property type="term" value="C:cytosol"/>
    <property type="evidence" value="ECO:0007669"/>
    <property type="project" value="TreeGrafter"/>
</dbReference>
<dbReference type="NCBIfam" id="TIGR01536">
    <property type="entry name" value="asn_synth_AEB"/>
    <property type="match status" value="1"/>
</dbReference>
<feature type="binding site" evidence="9">
    <location>
        <position position="100"/>
    </location>
    <ligand>
        <name>L-glutamine</name>
        <dbReference type="ChEBI" id="CHEBI:58359"/>
    </ligand>
</feature>
<dbReference type="PANTHER" id="PTHR43284:SF1">
    <property type="entry name" value="ASPARAGINE SYNTHETASE"/>
    <property type="match status" value="1"/>
</dbReference>
<feature type="domain" description="Glutamine amidotransferase type-2" evidence="10">
    <location>
        <begin position="2"/>
        <end position="190"/>
    </location>
</feature>
<keyword evidence="5 9" id="KW-0067">ATP-binding</keyword>
<keyword evidence="12" id="KW-1185">Reference proteome</keyword>
<dbReference type="Proteomes" id="UP000071392">
    <property type="component" value="Unassembled WGS sequence"/>
</dbReference>
<evidence type="ECO:0000256" key="1">
    <source>
        <dbReference type="ARBA" id="ARBA00005187"/>
    </source>
</evidence>
<organism evidence="11 12">
    <name type="scientific">Cephaloticoccus capnophilus</name>
    <dbReference type="NCBI Taxonomy" id="1548208"/>
    <lineage>
        <taxon>Bacteria</taxon>
        <taxon>Pseudomonadati</taxon>
        <taxon>Verrucomicrobiota</taxon>
        <taxon>Opitutia</taxon>
        <taxon>Opitutales</taxon>
        <taxon>Opitutaceae</taxon>
        <taxon>Cephaloticoccus</taxon>
    </lineage>
</organism>
<dbReference type="CDD" id="cd00712">
    <property type="entry name" value="AsnB"/>
    <property type="match status" value="1"/>
</dbReference>
<dbReference type="InterPro" id="IPR001962">
    <property type="entry name" value="Asn_synthase"/>
</dbReference>
<dbReference type="GO" id="GO:0006529">
    <property type="term" value="P:asparagine biosynthetic process"/>
    <property type="evidence" value="ECO:0007669"/>
    <property type="project" value="UniProtKB-KW"/>
</dbReference>
<dbReference type="PANTHER" id="PTHR43284">
    <property type="entry name" value="ASPARAGINE SYNTHETASE (GLUTAMINE-HYDROLYZING)"/>
    <property type="match status" value="1"/>
</dbReference>
<dbReference type="InterPro" id="IPR051786">
    <property type="entry name" value="ASN_synthetase/amidase"/>
</dbReference>
<dbReference type="Gene3D" id="3.40.50.620">
    <property type="entry name" value="HUPs"/>
    <property type="match status" value="1"/>
</dbReference>
<dbReference type="InterPro" id="IPR014729">
    <property type="entry name" value="Rossmann-like_a/b/a_fold"/>
</dbReference>
<keyword evidence="4 9" id="KW-0547">Nucleotide-binding</keyword>
<dbReference type="InterPro" id="IPR006426">
    <property type="entry name" value="Asn_synth_AEB"/>
</dbReference>
<evidence type="ECO:0000313" key="12">
    <source>
        <dbReference type="Proteomes" id="UP000071392"/>
    </source>
</evidence>
<dbReference type="Pfam" id="PF13537">
    <property type="entry name" value="GATase_7"/>
    <property type="match status" value="1"/>
</dbReference>
<evidence type="ECO:0000256" key="3">
    <source>
        <dbReference type="ARBA" id="ARBA00012737"/>
    </source>
</evidence>
<dbReference type="OrthoDB" id="9763290at2"/>
<dbReference type="EC" id="6.3.5.4" evidence="3"/>
<dbReference type="Gene3D" id="3.60.20.10">
    <property type="entry name" value="Glutamine Phosphoribosylpyrophosphate, subunit 1, domain 1"/>
    <property type="match status" value="1"/>
</dbReference>
<evidence type="ECO:0000256" key="8">
    <source>
        <dbReference type="PIRSR" id="PIRSR001589-1"/>
    </source>
</evidence>
<dbReference type="RefSeq" id="WP_068712394.1">
    <property type="nucleotide sequence ID" value="NZ_LSZP01000045.1"/>
</dbReference>
<feature type="binding site" evidence="9">
    <location>
        <begin position="374"/>
        <end position="375"/>
    </location>
    <ligand>
        <name>ATP</name>
        <dbReference type="ChEBI" id="CHEBI:30616"/>
    </ligand>
</feature>
<name>A0A139SKE2_9BACT</name>
<comment type="similarity">
    <text evidence="2">Belongs to the asparagine synthetase family.</text>
</comment>
<accession>A0A139SKE2</accession>
<evidence type="ECO:0000256" key="2">
    <source>
        <dbReference type="ARBA" id="ARBA00005752"/>
    </source>
</evidence>
<dbReference type="InterPro" id="IPR017932">
    <property type="entry name" value="GATase_2_dom"/>
</dbReference>
<comment type="pathway">
    <text evidence="1">Amino-acid biosynthesis; L-asparagine biosynthesis; L-asparagine from L-aspartate (L-Gln route): step 1/1.</text>
</comment>
<evidence type="ECO:0000256" key="5">
    <source>
        <dbReference type="ARBA" id="ARBA00022840"/>
    </source>
</evidence>
<dbReference type="STRING" id="1548208.AXK12_00280"/>
<evidence type="ECO:0000256" key="7">
    <source>
        <dbReference type="ARBA" id="ARBA00048741"/>
    </source>
</evidence>
<dbReference type="InterPro" id="IPR029055">
    <property type="entry name" value="Ntn_hydrolases_N"/>
</dbReference>
<dbReference type="SUPFAM" id="SSF56235">
    <property type="entry name" value="N-terminal nucleophile aminohydrolases (Ntn hydrolases)"/>
    <property type="match status" value="1"/>
</dbReference>
<gene>
    <name evidence="11" type="ORF">AXK12_00280</name>
</gene>
<dbReference type="GO" id="GO:0005524">
    <property type="term" value="F:ATP binding"/>
    <property type="evidence" value="ECO:0007669"/>
    <property type="project" value="UniProtKB-KW"/>
</dbReference>
<dbReference type="PROSITE" id="PS51278">
    <property type="entry name" value="GATASE_TYPE_2"/>
    <property type="match status" value="1"/>
</dbReference>
<proteinExistence type="inferred from homology"/>
<evidence type="ECO:0000259" key="10">
    <source>
        <dbReference type="PROSITE" id="PS51278"/>
    </source>
</evidence>
<dbReference type="InterPro" id="IPR033738">
    <property type="entry name" value="AsnB_N"/>
</dbReference>
<dbReference type="SUPFAM" id="SSF52402">
    <property type="entry name" value="Adenine nucleotide alpha hydrolases-like"/>
    <property type="match status" value="1"/>
</dbReference>
<evidence type="ECO:0000256" key="9">
    <source>
        <dbReference type="PIRSR" id="PIRSR001589-2"/>
    </source>
</evidence>
<dbReference type="Pfam" id="PF00733">
    <property type="entry name" value="Asn_synthase"/>
    <property type="match status" value="1"/>
</dbReference>
<keyword evidence="8" id="KW-0061">Asparagine biosynthesis</keyword>
<comment type="caution">
    <text evidence="11">The sequence shown here is derived from an EMBL/GenBank/DDBJ whole genome shotgun (WGS) entry which is preliminary data.</text>
</comment>
<feature type="active site" description="For GATase activity" evidence="8">
    <location>
        <position position="2"/>
    </location>
</feature>
<sequence length="644" mass="71412">MCGIAGFISAKAGEEELERAVAQMCAAMQHRGPDDEGQFVGQGAALGMRRLAIFDPAHGKQPMASADGRYWLVLNGAIVNHPELRSELARLGHVFRSECDTEVLLAAYVQWGAACLPRLRGMFAFAVWDTRAQVLFAARDALGIKPLYYTRRPGGGLLFASELRALVASGQVSRELDPAALGEYLAWSTVPAPRTIYNGCAALLPGHRLSCDRLGRVRTEPWWQFPELDPRDAQRGSGKDLVDTAAHETFRRHLRSRLEEVARLYARSDVPLGAFLSGGLDSSACVALLRHTGAQQLKTFSIVFDEAGYSEENSAKVTAEALGTEHHELRLTGARVAADLPRILGCFDQPGGDGVNTYYASLAAKEGGVTVAVSGLGGDELFGGYPSFKDVPKLARWLPRWRMLPVRLRQLIVARLRGRADMRSRLLGDWLGTGRDIHELAAMRRRSFAETQRLALLAPEARRHAERLGPLHPLIDSLPLELGSADDFQIISAWELRSYMSDILLRDSDSFSMAHSLELRVPLIDSGLVEWLWAQPTALKYDPRVTKWGLAEATRDLLPRAILERKKQGFSLPFPLWMRGPLRPFLEECFSLKTLGECPWLTASVARAMWEHFINGNDSRAWSRLWSLAMLIAFCQRRVAGGLQ</sequence>